<dbReference type="EMBL" id="BTRK01000006">
    <property type="protein sequence ID" value="GMR61581.1"/>
    <property type="molecule type" value="Genomic_DNA"/>
</dbReference>
<feature type="region of interest" description="Disordered" evidence="1">
    <location>
        <begin position="1"/>
        <end position="27"/>
    </location>
</feature>
<proteinExistence type="predicted"/>
<keyword evidence="3" id="KW-1185">Reference proteome</keyword>
<organism evidence="2 3">
    <name type="scientific">Pristionchus mayeri</name>
    <dbReference type="NCBI Taxonomy" id="1317129"/>
    <lineage>
        <taxon>Eukaryota</taxon>
        <taxon>Metazoa</taxon>
        <taxon>Ecdysozoa</taxon>
        <taxon>Nematoda</taxon>
        <taxon>Chromadorea</taxon>
        <taxon>Rhabditida</taxon>
        <taxon>Rhabditina</taxon>
        <taxon>Diplogasteromorpha</taxon>
        <taxon>Diplogasteroidea</taxon>
        <taxon>Neodiplogasteridae</taxon>
        <taxon>Pristionchus</taxon>
    </lineage>
</organism>
<evidence type="ECO:0000313" key="2">
    <source>
        <dbReference type="EMBL" id="GMR61581.1"/>
    </source>
</evidence>
<protein>
    <submittedName>
        <fullName evidence="2">Uncharacterized protein</fullName>
    </submittedName>
</protein>
<feature type="compositionally biased region" description="Basic and acidic residues" evidence="1">
    <location>
        <begin position="15"/>
        <end position="27"/>
    </location>
</feature>
<feature type="non-terminal residue" evidence="2">
    <location>
        <position position="1"/>
    </location>
</feature>
<sequence length="89" mass="9533">VHHEGVRARGIATEHTARGDDVSSGRDHLGVRERAVSQSLHVEQHLVGDSCKTGVVGVILRVAIDGVVDLCESEVYENVRACAHLQVAV</sequence>
<dbReference type="AlphaFoldDB" id="A0AAN5DDP1"/>
<gene>
    <name evidence="2" type="ORF">PMAYCL1PPCAC_31776</name>
</gene>
<name>A0AAN5DDP1_9BILA</name>
<evidence type="ECO:0000256" key="1">
    <source>
        <dbReference type="SAM" id="MobiDB-lite"/>
    </source>
</evidence>
<comment type="caution">
    <text evidence="2">The sequence shown here is derived from an EMBL/GenBank/DDBJ whole genome shotgun (WGS) entry which is preliminary data.</text>
</comment>
<accession>A0AAN5DDP1</accession>
<reference evidence="3" key="1">
    <citation type="submission" date="2022-10" db="EMBL/GenBank/DDBJ databases">
        <title>Genome assembly of Pristionchus species.</title>
        <authorList>
            <person name="Yoshida K."/>
            <person name="Sommer R.J."/>
        </authorList>
    </citation>
    <scope>NUCLEOTIDE SEQUENCE [LARGE SCALE GENOMIC DNA]</scope>
    <source>
        <strain evidence="3">RS5460</strain>
    </source>
</reference>
<dbReference type="Proteomes" id="UP001328107">
    <property type="component" value="Unassembled WGS sequence"/>
</dbReference>
<evidence type="ECO:0000313" key="3">
    <source>
        <dbReference type="Proteomes" id="UP001328107"/>
    </source>
</evidence>
<feature type="non-terminal residue" evidence="2">
    <location>
        <position position="89"/>
    </location>
</feature>